<dbReference type="Gene3D" id="3.40.50.1220">
    <property type="entry name" value="TPP-binding domain"/>
    <property type="match status" value="1"/>
</dbReference>
<accession>A0ABP7FWL3</accession>
<reference evidence="8" key="1">
    <citation type="journal article" date="2019" name="Int. J. Syst. Evol. Microbiol.">
        <title>The Global Catalogue of Microorganisms (GCM) 10K type strain sequencing project: providing services to taxonomists for standard genome sequencing and annotation.</title>
        <authorList>
            <consortium name="The Broad Institute Genomics Platform"/>
            <consortium name="The Broad Institute Genome Sequencing Center for Infectious Disease"/>
            <person name="Wu L."/>
            <person name="Ma J."/>
        </authorList>
    </citation>
    <scope>NUCLEOTIDE SEQUENCE [LARGE SCALE GENOMIC DNA]</scope>
    <source>
        <strain evidence="8">JCM 17137</strain>
    </source>
</reference>
<dbReference type="InterPro" id="IPR012000">
    <property type="entry name" value="Thiamin_PyroP_enz_cen_dom"/>
</dbReference>
<dbReference type="Pfam" id="PF02776">
    <property type="entry name" value="TPP_enzyme_N"/>
    <property type="match status" value="1"/>
</dbReference>
<dbReference type="RefSeq" id="WP_344972522.1">
    <property type="nucleotide sequence ID" value="NZ_BAABDD010000014.1"/>
</dbReference>
<evidence type="ECO:0000259" key="6">
    <source>
        <dbReference type="Pfam" id="PF02776"/>
    </source>
</evidence>
<dbReference type="Gene3D" id="3.40.50.970">
    <property type="match status" value="2"/>
</dbReference>
<sequence>MHPPQTGPDRQVTVADALVALLARGGVRDVFGVAGSTIMPLLDGIAANGHIRYVGARHEQSAADMASGYARTSGRLGVVLTHVGPGATSCVTSIVGAARDGVPMLLITGNEESETLVREPYHDWDIMGAMGAVTNFSYRITRVDQVPHVLRRALGQAMRGAAQPVHIDLPEDIALATIPAEQARQWHDDAGPILDDIAACGTAPATRIAPNARAVAGIADMLAEATAPVLLIGEAAFPGSDPDAIVRRCVDLGVPYAATFGAHGGIGERPGYVGTIGRFGSRSTTAFVAEADCVVALGAELSDIDTVRWSLPKAGSRLALVHPDTRKVDLRLPADIGVIADAEEFLDQLTAELADRETRWPPQWLDRAAAVDLYDGPAGDTMAGDIENAPLDARLVGQIVQAAPASWAVAIDPGFGPLTLTAPARLGTSRFLYPYGFGYMGFAVPNAIGAVISGEVDGAVAVLGDGSFFMSMAAVESVAALEVPVVVIVLDDGGFGSQRKKQREAYGGRNVGVDYDNPNIAAIGTALGLESRWVTSAVEIESFCRTLPQRRRGALLAVARGKEQSGSWYEGSVRPLARASGQ</sequence>
<comment type="caution">
    <text evidence="7">The sequence shown here is derived from an EMBL/GenBank/DDBJ whole genome shotgun (WGS) entry which is preliminary data.</text>
</comment>
<feature type="domain" description="Thiamine pyrophosphate enzyme central" evidence="4">
    <location>
        <begin position="216"/>
        <end position="349"/>
    </location>
</feature>
<dbReference type="InterPro" id="IPR011766">
    <property type="entry name" value="TPP_enzyme_TPP-bd"/>
</dbReference>
<dbReference type="InterPro" id="IPR029035">
    <property type="entry name" value="DHS-like_NAD/FAD-binding_dom"/>
</dbReference>
<dbReference type="SUPFAM" id="SSF52518">
    <property type="entry name" value="Thiamin diphosphate-binding fold (THDP-binding)"/>
    <property type="match status" value="2"/>
</dbReference>
<name>A0ABP7FWL3_9ACTN</name>
<protein>
    <submittedName>
        <fullName evidence="7">Acetolactate synthase large subunit</fullName>
    </submittedName>
</protein>
<dbReference type="EMBL" id="BAABDD010000014">
    <property type="protein sequence ID" value="GAA3750204.1"/>
    <property type="molecule type" value="Genomic_DNA"/>
</dbReference>
<dbReference type="SUPFAM" id="SSF52467">
    <property type="entry name" value="DHS-like NAD/FAD-binding domain"/>
    <property type="match status" value="1"/>
</dbReference>
<evidence type="ECO:0000259" key="4">
    <source>
        <dbReference type="Pfam" id="PF00205"/>
    </source>
</evidence>
<dbReference type="Proteomes" id="UP001500908">
    <property type="component" value="Unassembled WGS sequence"/>
</dbReference>
<gene>
    <name evidence="7" type="ORF">GCM10022402_31710</name>
</gene>
<dbReference type="Pfam" id="PF00205">
    <property type="entry name" value="TPP_enzyme_M"/>
    <property type="match status" value="1"/>
</dbReference>
<proteinExistence type="inferred from homology"/>
<organism evidence="7 8">
    <name type="scientific">Salinactinospora qingdaonensis</name>
    <dbReference type="NCBI Taxonomy" id="702744"/>
    <lineage>
        <taxon>Bacteria</taxon>
        <taxon>Bacillati</taxon>
        <taxon>Actinomycetota</taxon>
        <taxon>Actinomycetes</taxon>
        <taxon>Streptosporangiales</taxon>
        <taxon>Nocardiopsidaceae</taxon>
        <taxon>Salinactinospora</taxon>
    </lineage>
</organism>
<dbReference type="InterPro" id="IPR012001">
    <property type="entry name" value="Thiamin_PyroP_enz_TPP-bd_dom"/>
</dbReference>
<keyword evidence="8" id="KW-1185">Reference proteome</keyword>
<evidence type="ECO:0000256" key="2">
    <source>
        <dbReference type="ARBA" id="ARBA00023052"/>
    </source>
</evidence>
<evidence type="ECO:0000256" key="3">
    <source>
        <dbReference type="RuleBase" id="RU362132"/>
    </source>
</evidence>
<dbReference type="PANTHER" id="PTHR18968">
    <property type="entry name" value="THIAMINE PYROPHOSPHATE ENZYMES"/>
    <property type="match status" value="1"/>
</dbReference>
<dbReference type="InterPro" id="IPR045229">
    <property type="entry name" value="TPP_enz"/>
</dbReference>
<feature type="domain" description="Thiamine pyrophosphate enzyme N-terminal TPP-binding" evidence="6">
    <location>
        <begin position="13"/>
        <end position="125"/>
    </location>
</feature>
<dbReference type="Pfam" id="PF02775">
    <property type="entry name" value="TPP_enzyme_C"/>
    <property type="match status" value="1"/>
</dbReference>
<dbReference type="InterPro" id="IPR029061">
    <property type="entry name" value="THDP-binding"/>
</dbReference>
<evidence type="ECO:0000313" key="8">
    <source>
        <dbReference type="Proteomes" id="UP001500908"/>
    </source>
</evidence>
<dbReference type="CDD" id="cd07035">
    <property type="entry name" value="TPP_PYR_POX_like"/>
    <property type="match status" value="1"/>
</dbReference>
<feature type="domain" description="Thiamine pyrophosphate enzyme TPP-binding" evidence="5">
    <location>
        <begin position="428"/>
        <end position="542"/>
    </location>
</feature>
<keyword evidence="2 3" id="KW-0786">Thiamine pyrophosphate</keyword>
<evidence type="ECO:0000256" key="1">
    <source>
        <dbReference type="ARBA" id="ARBA00007812"/>
    </source>
</evidence>
<dbReference type="CDD" id="cd00568">
    <property type="entry name" value="TPP_enzymes"/>
    <property type="match status" value="1"/>
</dbReference>
<evidence type="ECO:0000313" key="7">
    <source>
        <dbReference type="EMBL" id="GAA3750204.1"/>
    </source>
</evidence>
<dbReference type="PANTHER" id="PTHR18968:SF13">
    <property type="entry name" value="ACETOLACTATE SYNTHASE CATALYTIC SUBUNIT, MITOCHONDRIAL"/>
    <property type="match status" value="1"/>
</dbReference>
<evidence type="ECO:0000259" key="5">
    <source>
        <dbReference type="Pfam" id="PF02775"/>
    </source>
</evidence>
<comment type="similarity">
    <text evidence="1 3">Belongs to the TPP enzyme family.</text>
</comment>